<evidence type="ECO:0000256" key="4">
    <source>
        <dbReference type="ARBA" id="ARBA00012944"/>
    </source>
</evidence>
<feature type="transmembrane region" description="Helical" evidence="17">
    <location>
        <begin position="367"/>
        <end position="397"/>
    </location>
</feature>
<dbReference type="AlphaFoldDB" id="A0A343XYI7"/>
<protein>
    <recommendedName>
        <fullName evidence="5 17">NADH-ubiquinone oxidoreductase chain 4</fullName>
        <ecNumber evidence="4 17">7.1.1.2</ecNumber>
    </recommendedName>
</protein>
<evidence type="ECO:0000256" key="1">
    <source>
        <dbReference type="ARBA" id="ARBA00003257"/>
    </source>
</evidence>
<dbReference type="GeneID" id="37501259"/>
<geneLocation type="mitochondrion" evidence="21"/>
<dbReference type="PANTHER" id="PTHR43507">
    <property type="entry name" value="NADH-UBIQUINONE OXIDOREDUCTASE CHAIN 4"/>
    <property type="match status" value="1"/>
</dbReference>
<dbReference type="PANTHER" id="PTHR43507:SF20">
    <property type="entry name" value="NADH-UBIQUINONE OXIDOREDUCTASE CHAIN 4"/>
    <property type="match status" value="1"/>
</dbReference>
<comment type="catalytic activity">
    <reaction evidence="16 17">
        <text>a ubiquinone + NADH + 5 H(+)(in) = a ubiquinol + NAD(+) + 4 H(+)(out)</text>
        <dbReference type="Rhea" id="RHEA:29091"/>
        <dbReference type="Rhea" id="RHEA-COMP:9565"/>
        <dbReference type="Rhea" id="RHEA-COMP:9566"/>
        <dbReference type="ChEBI" id="CHEBI:15378"/>
        <dbReference type="ChEBI" id="CHEBI:16389"/>
        <dbReference type="ChEBI" id="CHEBI:17976"/>
        <dbReference type="ChEBI" id="CHEBI:57540"/>
        <dbReference type="ChEBI" id="CHEBI:57945"/>
        <dbReference type="EC" id="7.1.1.2"/>
    </reaction>
</comment>
<evidence type="ECO:0000256" key="9">
    <source>
        <dbReference type="ARBA" id="ARBA00022967"/>
    </source>
</evidence>
<dbReference type="Pfam" id="PF01059">
    <property type="entry name" value="Oxidored_q5_N"/>
    <property type="match status" value="1"/>
</dbReference>
<evidence type="ECO:0000256" key="17">
    <source>
        <dbReference type="RuleBase" id="RU003297"/>
    </source>
</evidence>
<keyword evidence="6 17" id="KW-0813">Transport</keyword>
<sequence>MLKFVFFTLLMLSVSRSWVVVQSCMLIVSFLFGLVYVGDFFVSNLGLGFGVDSIGYILILLSFWVTALVIKGSQKVDEVANYPSIFLIVNIALLSSLVLTFSCSDFLLFYICFETSLIPTLILILGWGYQPERLQAGVYMLFYTLFGSLPLLVSLISLYNLGGTLVFGLVPSISSGGLIPFIWYVCTVFAFVVKLPMFMVHLWLPKAHVEAPVAGSMILAGVLLKLGGYGLLRVCPIFIGVGVSVSWVWVSLGAVGGAIVSVMCLRQTDIKALIAYSSVAHMGLVLCGLMLFSWWGLGGAVAVMIGHGLCSSGLFCLANMVYERLGSRSLMISKGLMNFMPSMALWWFLLSAGNMAAPPTINLLGEISLIVSVVSWCKLSMLAVGILSFFSAAYTLYMFSMSQHGKYFSSLFSCCSGQVREYLVLMLHWLPLNAMVLKGGTLVVLC</sequence>
<evidence type="ECO:0000256" key="7">
    <source>
        <dbReference type="ARBA" id="ARBA00022660"/>
    </source>
</evidence>
<evidence type="ECO:0000256" key="12">
    <source>
        <dbReference type="ARBA" id="ARBA00023027"/>
    </source>
</evidence>
<feature type="transmembrane region" description="Helical" evidence="17">
    <location>
        <begin position="343"/>
        <end position="361"/>
    </location>
</feature>
<keyword evidence="13 17" id="KW-0830">Ubiquinone</keyword>
<feature type="signal peptide" evidence="18">
    <location>
        <begin position="1"/>
        <end position="17"/>
    </location>
</feature>
<evidence type="ECO:0000256" key="15">
    <source>
        <dbReference type="ARBA" id="ARBA00023136"/>
    </source>
</evidence>
<reference evidence="21" key="1">
    <citation type="journal article" date="2018" name="Mitochondrial DNA Part B Resour">
        <title>Next-generation sequencing yields the complete mitogenome of Caridina multidentata and phylogenetic analysis.</title>
        <authorList>
            <person name="Wang Z."/>
            <person name="Wu Q."/>
            <person name="Guo H."/>
            <person name="Tang D."/>
            <person name="Bai Y."/>
            <person name="Wang Z."/>
            <person name="Tao Y."/>
        </authorList>
    </citation>
    <scope>NUCLEOTIDE SEQUENCE</scope>
    <source>
        <tissue evidence="21">Muscle</tissue>
    </source>
</reference>
<name>A0A343XYI7_9EUCA</name>
<keyword evidence="9" id="KW-1278">Translocase</keyword>
<evidence type="ECO:0000256" key="13">
    <source>
        <dbReference type="ARBA" id="ARBA00023075"/>
    </source>
</evidence>
<feature type="domain" description="NADH:ubiquinone oxidoreductase chain 4 N-terminal" evidence="20">
    <location>
        <begin position="1"/>
        <end position="100"/>
    </location>
</feature>
<dbReference type="EMBL" id="MG580781">
    <property type="protein sequence ID" value="AWK60847.1"/>
    <property type="molecule type" value="Genomic_DNA"/>
</dbReference>
<evidence type="ECO:0000256" key="6">
    <source>
        <dbReference type="ARBA" id="ARBA00022448"/>
    </source>
</evidence>
<evidence type="ECO:0000256" key="16">
    <source>
        <dbReference type="ARBA" id="ARBA00049551"/>
    </source>
</evidence>
<evidence type="ECO:0000256" key="3">
    <source>
        <dbReference type="ARBA" id="ARBA00009025"/>
    </source>
</evidence>
<evidence type="ECO:0000256" key="10">
    <source>
        <dbReference type="ARBA" id="ARBA00022982"/>
    </source>
</evidence>
<evidence type="ECO:0000256" key="5">
    <source>
        <dbReference type="ARBA" id="ARBA00021006"/>
    </source>
</evidence>
<keyword evidence="12 17" id="KW-0520">NAD</keyword>
<evidence type="ECO:0000256" key="2">
    <source>
        <dbReference type="ARBA" id="ARBA00004225"/>
    </source>
</evidence>
<evidence type="ECO:0000256" key="18">
    <source>
        <dbReference type="SAM" id="SignalP"/>
    </source>
</evidence>
<dbReference type="GO" id="GO:0008137">
    <property type="term" value="F:NADH dehydrogenase (ubiquinone) activity"/>
    <property type="evidence" value="ECO:0007669"/>
    <property type="project" value="UniProtKB-UniRule"/>
</dbReference>
<keyword evidence="10 17" id="KW-0249">Electron transport</keyword>
<feature type="transmembrane region" description="Helical" evidence="17">
    <location>
        <begin position="273"/>
        <end position="295"/>
    </location>
</feature>
<evidence type="ECO:0000259" key="19">
    <source>
        <dbReference type="Pfam" id="PF00361"/>
    </source>
</evidence>
<comment type="function">
    <text evidence="17">Core subunit of the mitochondrial membrane respiratory chain NADH dehydrogenase (Complex I) which catalyzes electron transfer from NADH through the respiratory chain, using ubiquinone as an electron acceptor. Essential for the catalytic activity and assembly of complex I.</text>
</comment>
<comment type="subcellular location">
    <subcellularLocation>
        <location evidence="2 17">Mitochondrion membrane</location>
        <topology evidence="2 17">Multi-pass membrane protein</topology>
    </subcellularLocation>
</comment>
<feature type="chain" id="PRO_5016913563" description="NADH-ubiquinone oxidoreductase chain 4" evidence="18">
    <location>
        <begin position="18"/>
        <end position="446"/>
    </location>
</feature>
<feature type="transmembrane region" description="Helical" evidence="17">
    <location>
        <begin position="47"/>
        <end position="70"/>
    </location>
</feature>
<dbReference type="PRINTS" id="PR01437">
    <property type="entry name" value="NUOXDRDTASE4"/>
</dbReference>
<feature type="domain" description="NADH:quinone oxidoreductase/Mrp antiporter transmembrane" evidence="19">
    <location>
        <begin position="104"/>
        <end position="390"/>
    </location>
</feature>
<evidence type="ECO:0000259" key="20">
    <source>
        <dbReference type="Pfam" id="PF01059"/>
    </source>
</evidence>
<feature type="transmembrane region" description="Helical" evidence="17">
    <location>
        <begin position="237"/>
        <end position="261"/>
    </location>
</feature>
<evidence type="ECO:0000256" key="11">
    <source>
        <dbReference type="ARBA" id="ARBA00022989"/>
    </source>
</evidence>
<dbReference type="GO" id="GO:0048039">
    <property type="term" value="F:ubiquinone binding"/>
    <property type="evidence" value="ECO:0007669"/>
    <property type="project" value="TreeGrafter"/>
</dbReference>
<gene>
    <name evidence="21" type="primary">ND4</name>
</gene>
<feature type="transmembrane region" description="Helical" evidence="17">
    <location>
        <begin position="301"/>
        <end position="322"/>
    </location>
</feature>
<dbReference type="GO" id="GO:0031966">
    <property type="term" value="C:mitochondrial membrane"/>
    <property type="evidence" value="ECO:0007669"/>
    <property type="project" value="UniProtKB-SubCell"/>
</dbReference>
<keyword evidence="18" id="KW-0732">Signal</keyword>
<keyword evidence="15 17" id="KW-0472">Membrane</keyword>
<evidence type="ECO:0000256" key="14">
    <source>
        <dbReference type="ARBA" id="ARBA00023128"/>
    </source>
</evidence>
<accession>A0A343XYI7</accession>
<dbReference type="RefSeq" id="YP_009498534.1">
    <property type="nucleotide sequence ID" value="NC_038067.1"/>
</dbReference>
<proteinExistence type="inferred from homology"/>
<feature type="transmembrane region" description="Helical" evidence="17">
    <location>
        <begin position="107"/>
        <end position="129"/>
    </location>
</feature>
<feature type="transmembrane region" description="Helical" evidence="17">
    <location>
        <begin position="211"/>
        <end position="231"/>
    </location>
</feature>
<evidence type="ECO:0000313" key="21">
    <source>
        <dbReference type="EMBL" id="AWK60847.1"/>
    </source>
</evidence>
<feature type="transmembrane region" description="Helical" evidence="17">
    <location>
        <begin position="181"/>
        <end position="204"/>
    </location>
</feature>
<dbReference type="GO" id="GO:0042773">
    <property type="term" value="P:ATP synthesis coupled electron transport"/>
    <property type="evidence" value="ECO:0007669"/>
    <property type="project" value="InterPro"/>
</dbReference>
<organism evidence="21">
    <name type="scientific">Caridina multidentata</name>
    <dbReference type="NCBI Taxonomy" id="293153"/>
    <lineage>
        <taxon>Eukaryota</taxon>
        <taxon>Metazoa</taxon>
        <taxon>Ecdysozoa</taxon>
        <taxon>Arthropoda</taxon>
        <taxon>Crustacea</taxon>
        <taxon>Multicrustacea</taxon>
        <taxon>Malacostraca</taxon>
        <taxon>Eumalacostraca</taxon>
        <taxon>Eucarida</taxon>
        <taxon>Decapoda</taxon>
        <taxon>Pleocyemata</taxon>
        <taxon>Caridea</taxon>
        <taxon>Atyoidea</taxon>
        <taxon>Atyidae</taxon>
        <taxon>Caridina</taxon>
    </lineage>
</organism>
<dbReference type="GO" id="GO:0003954">
    <property type="term" value="F:NADH dehydrogenase activity"/>
    <property type="evidence" value="ECO:0007669"/>
    <property type="project" value="TreeGrafter"/>
</dbReference>
<comment type="function">
    <text evidence="1">Core subunit of the mitochondrial membrane respiratory chain NADH dehydrogenase (Complex I) that is believed to belong to the minimal assembly required for catalysis. Complex I functions in the transfer of electrons from NADH to the respiratory chain. The immediate electron acceptor for the enzyme is believed to be ubiquinone.</text>
</comment>
<keyword evidence="7 17" id="KW-0679">Respiratory chain</keyword>
<dbReference type="GO" id="GO:0015990">
    <property type="term" value="P:electron transport coupled proton transport"/>
    <property type="evidence" value="ECO:0007669"/>
    <property type="project" value="TreeGrafter"/>
</dbReference>
<keyword evidence="14 17" id="KW-0496">Mitochondrion</keyword>
<dbReference type="InterPro" id="IPR001750">
    <property type="entry name" value="ND/Mrp_TM"/>
</dbReference>
<dbReference type="Pfam" id="PF00361">
    <property type="entry name" value="Proton_antipo_M"/>
    <property type="match status" value="1"/>
</dbReference>
<dbReference type="InterPro" id="IPR003918">
    <property type="entry name" value="NADH_UbQ_OxRdtase"/>
</dbReference>
<dbReference type="CTD" id="4538"/>
<comment type="similarity">
    <text evidence="3 17">Belongs to the complex I subunit 4 family.</text>
</comment>
<dbReference type="EC" id="7.1.1.2" evidence="4 17"/>
<evidence type="ECO:0000256" key="8">
    <source>
        <dbReference type="ARBA" id="ARBA00022692"/>
    </source>
</evidence>
<dbReference type="InterPro" id="IPR000260">
    <property type="entry name" value="NADH4_N"/>
</dbReference>
<feature type="transmembrane region" description="Helical" evidence="17">
    <location>
        <begin position="141"/>
        <end position="161"/>
    </location>
</feature>
<keyword evidence="11 17" id="KW-1133">Transmembrane helix</keyword>
<feature type="transmembrane region" description="Helical" evidence="17">
    <location>
        <begin position="82"/>
        <end position="101"/>
    </location>
</feature>
<keyword evidence="8 17" id="KW-0812">Transmembrane</keyword>